<dbReference type="InParanoid" id="G1PPC3"/>
<dbReference type="InterPro" id="IPR001680">
    <property type="entry name" value="WD40_rpt"/>
</dbReference>
<dbReference type="STRING" id="59463.ENSMLUP00000012848"/>
<sequence length="373" mass="40399">RCLPGVLGPLAYFSGSGPSMSGQRSIVCTVSSRRTLCAWDVRAGSLIWSSPAQQANIRCLATLPPRSLAFTVDKEETVKVWNCQDAEPLAARSMPRCCCSLEAFLADDGPVLLVGDSEGDIYTLTVPALAVVSLVKALDYGVELLHCSPNRKWVFASGTHPYMRPKVFSAEGLLRPGGSAPSSVSLPFTFCSQACWALKCANRVAVMFQRGSGRRTGFGTFDLAAKSPGGSAVLEAEACIAAFMLPDEMEGPLRMGVRDGDTIIFESGPYLFLFSIHGHLVHRFSHHQNAICSLWVDSLHVLTTSLDNYLHLYMWEEGGRDAGLQSCCHLEQRPGDPTPSCYYSRAICDSASIVCVVSRTLEASVLVMYSLDP</sequence>
<dbReference type="GeneTree" id="ENSGT00940000162557"/>
<dbReference type="HOGENOM" id="CLU_046549_0_0_1"/>
<dbReference type="InterPro" id="IPR036322">
    <property type="entry name" value="WD40_repeat_dom_sf"/>
</dbReference>
<dbReference type="Gene3D" id="2.130.10.10">
    <property type="entry name" value="YVTN repeat-like/Quinoprotein amine dehydrogenase"/>
    <property type="match status" value="1"/>
</dbReference>
<dbReference type="Proteomes" id="UP000001074">
    <property type="component" value="Unassembled WGS sequence"/>
</dbReference>
<reference evidence="1" key="2">
    <citation type="submission" date="2025-08" db="UniProtKB">
        <authorList>
            <consortium name="Ensembl"/>
        </authorList>
    </citation>
    <scope>IDENTIFICATION</scope>
</reference>
<dbReference type="SMART" id="SM00320">
    <property type="entry name" value="WD40"/>
    <property type="match status" value="2"/>
</dbReference>
<keyword evidence="2" id="KW-1185">Reference proteome</keyword>
<dbReference type="SUPFAM" id="SSF50978">
    <property type="entry name" value="WD40 repeat-like"/>
    <property type="match status" value="1"/>
</dbReference>
<organism evidence="1 2">
    <name type="scientific">Myotis lucifugus</name>
    <name type="common">Little brown bat</name>
    <dbReference type="NCBI Taxonomy" id="59463"/>
    <lineage>
        <taxon>Eukaryota</taxon>
        <taxon>Metazoa</taxon>
        <taxon>Chordata</taxon>
        <taxon>Craniata</taxon>
        <taxon>Vertebrata</taxon>
        <taxon>Euteleostomi</taxon>
        <taxon>Mammalia</taxon>
        <taxon>Eutheria</taxon>
        <taxon>Laurasiatheria</taxon>
        <taxon>Chiroptera</taxon>
        <taxon>Yangochiroptera</taxon>
        <taxon>Vespertilionidae</taxon>
        <taxon>Myotis</taxon>
    </lineage>
</organism>
<dbReference type="eggNOG" id="ENOG502QT73">
    <property type="taxonomic scope" value="Eukaryota"/>
</dbReference>
<name>G1PPC3_MYOLU</name>
<accession>G1PPC3</accession>
<reference evidence="1" key="3">
    <citation type="submission" date="2025-09" db="UniProtKB">
        <authorList>
            <consortium name="Ensembl"/>
        </authorList>
    </citation>
    <scope>IDENTIFICATION</scope>
</reference>
<dbReference type="InterPro" id="IPR015943">
    <property type="entry name" value="WD40/YVTN_repeat-like_dom_sf"/>
</dbReference>
<evidence type="ECO:0000313" key="2">
    <source>
        <dbReference type="Proteomes" id="UP000001074"/>
    </source>
</evidence>
<dbReference type="OMA" id="LHLYMWE"/>
<dbReference type="Ensembl" id="ENSMLUT00000014125.2">
    <property type="protein sequence ID" value="ENSMLUP00000012848.2"/>
    <property type="gene ID" value="ENSMLUG00000014122.2"/>
</dbReference>
<reference evidence="1 2" key="1">
    <citation type="journal article" date="2011" name="Nature">
        <title>A high-resolution map of human evolutionary constraint using 29 mammals.</title>
        <authorList>
            <person name="Lindblad-Toh K."/>
            <person name="Garber M."/>
            <person name="Zuk O."/>
            <person name="Lin M.F."/>
            <person name="Parker B.J."/>
            <person name="Washietl S."/>
            <person name="Kheradpour P."/>
            <person name="Ernst J."/>
            <person name="Jordan G."/>
            <person name="Mauceli E."/>
            <person name="Ward L.D."/>
            <person name="Lowe C.B."/>
            <person name="Holloway A.K."/>
            <person name="Clamp M."/>
            <person name="Gnerre S."/>
            <person name="Alfoldi J."/>
            <person name="Beal K."/>
            <person name="Chang J."/>
            <person name="Clawson H."/>
            <person name="Cuff J."/>
            <person name="Di Palma F."/>
            <person name="Fitzgerald S."/>
            <person name="Flicek P."/>
            <person name="Guttman M."/>
            <person name="Hubisz M.J."/>
            <person name="Jaffe D.B."/>
            <person name="Jungreis I."/>
            <person name="Kent W.J."/>
            <person name="Kostka D."/>
            <person name="Lara M."/>
            <person name="Martins A.L."/>
            <person name="Massingham T."/>
            <person name="Moltke I."/>
            <person name="Raney B.J."/>
            <person name="Rasmussen M.D."/>
            <person name="Robinson J."/>
            <person name="Stark A."/>
            <person name="Vilella A.J."/>
            <person name="Wen J."/>
            <person name="Xie X."/>
            <person name="Zody M.C."/>
            <person name="Baldwin J."/>
            <person name="Bloom T."/>
            <person name="Chin C.W."/>
            <person name="Heiman D."/>
            <person name="Nicol R."/>
            <person name="Nusbaum C."/>
            <person name="Young S."/>
            <person name="Wilkinson J."/>
            <person name="Worley K.C."/>
            <person name="Kovar C.L."/>
            <person name="Muzny D.M."/>
            <person name="Gibbs R.A."/>
            <person name="Cree A."/>
            <person name="Dihn H.H."/>
            <person name="Fowler G."/>
            <person name="Jhangiani S."/>
            <person name="Joshi V."/>
            <person name="Lee S."/>
            <person name="Lewis L.R."/>
            <person name="Nazareth L.V."/>
            <person name="Okwuonu G."/>
            <person name="Santibanez J."/>
            <person name="Warren W.C."/>
            <person name="Mardis E.R."/>
            <person name="Weinstock G.M."/>
            <person name="Wilson R.K."/>
            <person name="Delehaunty K."/>
            <person name="Dooling D."/>
            <person name="Fronik C."/>
            <person name="Fulton L."/>
            <person name="Fulton B."/>
            <person name="Graves T."/>
            <person name="Minx P."/>
            <person name="Sodergren E."/>
            <person name="Birney E."/>
            <person name="Margulies E.H."/>
            <person name="Herrero J."/>
            <person name="Green E.D."/>
            <person name="Haussler D."/>
            <person name="Siepel A."/>
            <person name="Goldman N."/>
            <person name="Pollard K.S."/>
            <person name="Pedersen J.S."/>
            <person name="Lander E.S."/>
            <person name="Kellis M."/>
        </authorList>
    </citation>
    <scope>NUCLEOTIDE SEQUENCE [LARGE SCALE GENOMIC DNA]</scope>
</reference>
<dbReference type="EMBL" id="AAPE02067269">
    <property type="status" value="NOT_ANNOTATED_CDS"/>
    <property type="molecule type" value="Genomic_DNA"/>
</dbReference>
<dbReference type="AlphaFoldDB" id="G1PPC3"/>
<evidence type="ECO:0008006" key="3">
    <source>
        <dbReference type="Google" id="ProtNLM"/>
    </source>
</evidence>
<proteinExistence type="predicted"/>
<protein>
    <recommendedName>
        <fullName evidence="3">F-box and WD repeat domain containing 12</fullName>
    </recommendedName>
</protein>
<evidence type="ECO:0000313" key="1">
    <source>
        <dbReference type="Ensembl" id="ENSMLUP00000012848.2"/>
    </source>
</evidence>